<evidence type="ECO:0000313" key="13">
    <source>
        <dbReference type="EMBL" id="KAF9751468.1"/>
    </source>
</evidence>
<dbReference type="InterPro" id="IPR050567">
    <property type="entry name" value="Mitochondrial_Carrier"/>
</dbReference>
<accession>A0A8H7N9D5</accession>
<gene>
    <name evidence="13" type="ORF">IM811_013262</name>
</gene>
<dbReference type="InterPro" id="IPR023395">
    <property type="entry name" value="MCP_dom_sf"/>
</dbReference>
<evidence type="ECO:0000256" key="1">
    <source>
        <dbReference type="ARBA" id="ARBA00004225"/>
    </source>
</evidence>
<evidence type="ECO:0000313" key="14">
    <source>
        <dbReference type="Proteomes" id="UP000616885"/>
    </source>
</evidence>
<keyword evidence="9 10" id="KW-0472">Membrane</keyword>
<sequence length="227" mass="23985">METSQLAIEPVQAPAEMSLKPQAAAMEAIEDVTYGSIAGIVGKYIEYPFDTVKVRLQSQPDHLPLRYTGPLDCFRQSLKADGIGGLYRGITAPLVGAAAENSCLFMFESVGREAMFSIGWASRRDGLSLPQLYLTGAFAGAFASLALTPIELVKCKIQAPAGGASSGQQAALRPVAVIRSIFRHGGIMGGSGTGRWARSSGRRAAARPGSAPRRRPRRCSGSRGSSL</sequence>
<feature type="repeat" description="Solcar" evidence="10">
    <location>
        <begin position="26"/>
        <end position="114"/>
    </location>
</feature>
<dbReference type="Proteomes" id="UP000616885">
    <property type="component" value="Unassembled WGS sequence"/>
</dbReference>
<evidence type="ECO:0000256" key="4">
    <source>
        <dbReference type="ARBA" id="ARBA00022692"/>
    </source>
</evidence>
<dbReference type="SUPFAM" id="SSF103506">
    <property type="entry name" value="Mitochondrial carrier"/>
    <property type="match status" value="1"/>
</dbReference>
<evidence type="ECO:0000256" key="3">
    <source>
        <dbReference type="ARBA" id="ARBA00022448"/>
    </source>
</evidence>
<dbReference type="EMBL" id="JADCTT010000005">
    <property type="protein sequence ID" value="KAF9751468.1"/>
    <property type="molecule type" value="Genomic_DNA"/>
</dbReference>
<keyword evidence="5" id="KW-0677">Repeat</keyword>
<keyword evidence="3 11" id="KW-0813">Transport</keyword>
<keyword evidence="6" id="KW-0999">Mitochondrion inner membrane</keyword>
<keyword evidence="4 10" id="KW-0812">Transmembrane</keyword>
<evidence type="ECO:0000256" key="9">
    <source>
        <dbReference type="ARBA" id="ARBA00023136"/>
    </source>
</evidence>
<comment type="similarity">
    <text evidence="2 11">Belongs to the mitochondrial carrier (TC 2.A.29) family.</text>
</comment>
<evidence type="ECO:0000256" key="12">
    <source>
        <dbReference type="SAM" id="MobiDB-lite"/>
    </source>
</evidence>
<dbReference type="AlphaFoldDB" id="A0A8H7N9D5"/>
<evidence type="ECO:0000256" key="8">
    <source>
        <dbReference type="ARBA" id="ARBA00023128"/>
    </source>
</evidence>
<keyword evidence="7" id="KW-1133">Transmembrane helix</keyword>
<evidence type="ECO:0000256" key="5">
    <source>
        <dbReference type="ARBA" id="ARBA00022737"/>
    </source>
</evidence>
<protein>
    <submittedName>
        <fullName evidence="13">Uncharacterized protein</fullName>
    </submittedName>
</protein>
<comment type="caution">
    <text evidence="13">The sequence shown here is derived from an EMBL/GenBank/DDBJ whole genome shotgun (WGS) entry which is preliminary data.</text>
</comment>
<dbReference type="Pfam" id="PF00153">
    <property type="entry name" value="Mito_carr"/>
    <property type="match status" value="2"/>
</dbReference>
<dbReference type="Gene3D" id="1.50.40.10">
    <property type="entry name" value="Mitochondrial carrier domain"/>
    <property type="match status" value="1"/>
</dbReference>
<evidence type="ECO:0000256" key="6">
    <source>
        <dbReference type="ARBA" id="ARBA00022792"/>
    </source>
</evidence>
<dbReference type="FunFam" id="1.50.40.10:FF:000109">
    <property type="entry name" value="Ornithine carrier protein AmcA/Ort1"/>
    <property type="match status" value="1"/>
</dbReference>
<evidence type="ECO:0000256" key="10">
    <source>
        <dbReference type="PROSITE-ProRule" id="PRU00282"/>
    </source>
</evidence>
<reference evidence="13" key="1">
    <citation type="submission" date="2020-10" db="EMBL/GenBank/DDBJ databases">
        <title>High-Quality Genome Resource of Clonostachys rosea strain S41 by Oxford Nanopore Long-Read Sequencing.</title>
        <authorList>
            <person name="Wang H."/>
        </authorList>
    </citation>
    <scope>NUCLEOTIDE SEQUENCE</scope>
    <source>
        <strain evidence="13">S41</strain>
    </source>
</reference>
<organism evidence="13 14">
    <name type="scientific">Bionectria ochroleuca</name>
    <name type="common">Gliocladium roseum</name>
    <dbReference type="NCBI Taxonomy" id="29856"/>
    <lineage>
        <taxon>Eukaryota</taxon>
        <taxon>Fungi</taxon>
        <taxon>Dikarya</taxon>
        <taxon>Ascomycota</taxon>
        <taxon>Pezizomycotina</taxon>
        <taxon>Sordariomycetes</taxon>
        <taxon>Hypocreomycetidae</taxon>
        <taxon>Hypocreales</taxon>
        <taxon>Bionectriaceae</taxon>
        <taxon>Clonostachys</taxon>
    </lineage>
</organism>
<dbReference type="PANTHER" id="PTHR45624:SF31">
    <property type="entry name" value="MITOCHONDRIAL ORNITHINE TRANSPORTER 1"/>
    <property type="match status" value="1"/>
</dbReference>
<evidence type="ECO:0000256" key="2">
    <source>
        <dbReference type="ARBA" id="ARBA00006375"/>
    </source>
</evidence>
<dbReference type="InterPro" id="IPR018108">
    <property type="entry name" value="MCP_transmembrane"/>
</dbReference>
<evidence type="ECO:0000256" key="11">
    <source>
        <dbReference type="RuleBase" id="RU000488"/>
    </source>
</evidence>
<dbReference type="PANTHER" id="PTHR45624">
    <property type="entry name" value="MITOCHONDRIAL BASIC AMINO ACIDS TRANSPORTER-RELATED"/>
    <property type="match status" value="1"/>
</dbReference>
<dbReference type="GO" id="GO:0000064">
    <property type="term" value="F:L-ornithine transmembrane transporter activity"/>
    <property type="evidence" value="ECO:0007669"/>
    <property type="project" value="TreeGrafter"/>
</dbReference>
<name>A0A8H7N9D5_BIOOC</name>
<comment type="subcellular location">
    <subcellularLocation>
        <location evidence="1">Mitochondrion membrane</location>
        <topology evidence="1">Multi-pass membrane protein</topology>
    </subcellularLocation>
</comment>
<proteinExistence type="inferred from homology"/>
<evidence type="ECO:0000256" key="7">
    <source>
        <dbReference type="ARBA" id="ARBA00022989"/>
    </source>
</evidence>
<feature type="region of interest" description="Disordered" evidence="12">
    <location>
        <begin position="192"/>
        <end position="227"/>
    </location>
</feature>
<dbReference type="GO" id="GO:1990575">
    <property type="term" value="P:mitochondrial L-ornithine transmembrane transport"/>
    <property type="evidence" value="ECO:0007669"/>
    <property type="project" value="TreeGrafter"/>
</dbReference>
<keyword evidence="8" id="KW-0496">Mitochondrion</keyword>
<dbReference type="PROSITE" id="PS50920">
    <property type="entry name" value="SOLCAR"/>
    <property type="match status" value="1"/>
</dbReference>
<dbReference type="GO" id="GO:0031966">
    <property type="term" value="C:mitochondrial membrane"/>
    <property type="evidence" value="ECO:0007669"/>
    <property type="project" value="UniProtKB-SubCell"/>
</dbReference>